<evidence type="ECO:0000256" key="14">
    <source>
        <dbReference type="PROSITE-ProRule" id="PRU00175"/>
    </source>
</evidence>
<keyword evidence="12 16" id="KW-0472">Membrane</keyword>
<evidence type="ECO:0000256" key="12">
    <source>
        <dbReference type="ARBA" id="ARBA00023136"/>
    </source>
</evidence>
<proteinExistence type="inferred from homology"/>
<evidence type="ECO:0000256" key="15">
    <source>
        <dbReference type="SAM" id="MobiDB-lite"/>
    </source>
</evidence>
<keyword evidence="5" id="KW-0808">Transferase</keyword>
<dbReference type="InterPro" id="IPR013083">
    <property type="entry name" value="Znf_RING/FYVE/PHD"/>
</dbReference>
<dbReference type="OrthoDB" id="8062037at2759"/>
<dbReference type="KEGG" id="dzi:111313396"/>
<dbReference type="CDD" id="cd16461">
    <property type="entry name" value="RING-H2_EL5-like"/>
    <property type="match status" value="1"/>
</dbReference>
<evidence type="ECO:0000256" key="13">
    <source>
        <dbReference type="ARBA" id="ARBA00024209"/>
    </source>
</evidence>
<comment type="catalytic activity">
    <reaction evidence="1">
        <text>S-ubiquitinyl-[E2 ubiquitin-conjugating enzyme]-L-cysteine + [acceptor protein]-L-lysine = [E2 ubiquitin-conjugating enzyme]-L-cysteine + N(6)-ubiquitinyl-[acceptor protein]-L-lysine.</text>
        <dbReference type="EC" id="2.3.2.27"/>
    </reaction>
</comment>
<dbReference type="PANTHER" id="PTHR46913:SF1">
    <property type="entry name" value="RING-H2 FINGER PROTEIN ATL16"/>
    <property type="match status" value="1"/>
</dbReference>
<feature type="compositionally biased region" description="Low complexity" evidence="15">
    <location>
        <begin position="185"/>
        <end position="205"/>
    </location>
</feature>
<evidence type="ECO:0000256" key="16">
    <source>
        <dbReference type="SAM" id="Phobius"/>
    </source>
</evidence>
<feature type="transmembrane region" description="Helical" evidence="16">
    <location>
        <begin position="20"/>
        <end position="42"/>
    </location>
</feature>
<dbReference type="Gene3D" id="3.30.40.10">
    <property type="entry name" value="Zinc/RING finger domain, C3HC4 (zinc finger)"/>
    <property type="match status" value="1"/>
</dbReference>
<organism evidence="18 19">
    <name type="scientific">Durio zibethinus</name>
    <name type="common">Durian</name>
    <dbReference type="NCBI Taxonomy" id="66656"/>
    <lineage>
        <taxon>Eukaryota</taxon>
        <taxon>Viridiplantae</taxon>
        <taxon>Streptophyta</taxon>
        <taxon>Embryophyta</taxon>
        <taxon>Tracheophyta</taxon>
        <taxon>Spermatophyta</taxon>
        <taxon>Magnoliopsida</taxon>
        <taxon>eudicotyledons</taxon>
        <taxon>Gunneridae</taxon>
        <taxon>Pentapetalae</taxon>
        <taxon>rosids</taxon>
        <taxon>malvids</taxon>
        <taxon>Malvales</taxon>
        <taxon>Malvaceae</taxon>
        <taxon>Helicteroideae</taxon>
        <taxon>Durio</taxon>
    </lineage>
</organism>
<evidence type="ECO:0000256" key="2">
    <source>
        <dbReference type="ARBA" id="ARBA00004167"/>
    </source>
</evidence>
<dbReference type="Proteomes" id="UP000515121">
    <property type="component" value="Unplaced"/>
</dbReference>
<reference evidence="19" key="1">
    <citation type="submission" date="2025-08" db="UniProtKB">
        <authorList>
            <consortium name="RefSeq"/>
        </authorList>
    </citation>
    <scope>IDENTIFICATION</scope>
    <source>
        <tissue evidence="19">Fruit stalk</tissue>
    </source>
</reference>
<accession>A0A6P6AY54</accession>
<evidence type="ECO:0000256" key="5">
    <source>
        <dbReference type="ARBA" id="ARBA00022679"/>
    </source>
</evidence>
<evidence type="ECO:0000256" key="7">
    <source>
        <dbReference type="ARBA" id="ARBA00022723"/>
    </source>
</evidence>
<evidence type="ECO:0000256" key="1">
    <source>
        <dbReference type="ARBA" id="ARBA00000900"/>
    </source>
</evidence>
<keyword evidence="7" id="KW-0479">Metal-binding</keyword>
<evidence type="ECO:0000256" key="9">
    <source>
        <dbReference type="ARBA" id="ARBA00022786"/>
    </source>
</evidence>
<sequence length="255" mass="28466">MDNHMDLQRKRINYALQGKVMLCAAIFLFIALLFIICFHNYAGLLFRNRRRRYTHRRAQQLLSISSATPTSTVAFKGLDPSVIKTIPTVVYSTKASHFPPCKCAVCLSEFENDEKVRVLPKCSHNFHVGCIDMWFYSHSNCPLCRAPVQVDILVNPPKILEQTVIPVAEAAGLETPREDIEMKISSATASSSSSPSLSSSSSRSTLKMESCPMKTQELERMGILMEVPTGEDRLTGVEDVGSANLILSLKRIWNV</sequence>
<evidence type="ECO:0000256" key="11">
    <source>
        <dbReference type="ARBA" id="ARBA00022989"/>
    </source>
</evidence>
<dbReference type="PANTHER" id="PTHR46913">
    <property type="entry name" value="RING-H2 FINGER PROTEIN ATL16"/>
    <property type="match status" value="1"/>
</dbReference>
<dbReference type="GO" id="GO:0016020">
    <property type="term" value="C:membrane"/>
    <property type="evidence" value="ECO:0007669"/>
    <property type="project" value="UniProtKB-SubCell"/>
</dbReference>
<keyword evidence="11 16" id="KW-1133">Transmembrane helix</keyword>
<comment type="similarity">
    <text evidence="13">Belongs to the RING-type zinc finger family. ATL subfamily.</text>
</comment>
<dbReference type="RefSeq" id="XP_022769804.1">
    <property type="nucleotide sequence ID" value="XM_022914069.1"/>
</dbReference>
<comment type="subcellular location">
    <subcellularLocation>
        <location evidence="2">Membrane</location>
        <topology evidence="2">Single-pass membrane protein</topology>
    </subcellularLocation>
</comment>
<feature type="region of interest" description="Disordered" evidence="15">
    <location>
        <begin position="185"/>
        <end position="211"/>
    </location>
</feature>
<dbReference type="EC" id="2.3.2.27" evidence="4"/>
<keyword evidence="9" id="KW-0833">Ubl conjugation pathway</keyword>
<name>A0A6P6AY54_DURZI</name>
<dbReference type="GO" id="GO:0016567">
    <property type="term" value="P:protein ubiquitination"/>
    <property type="evidence" value="ECO:0007669"/>
    <property type="project" value="InterPro"/>
</dbReference>
<protein>
    <recommendedName>
        <fullName evidence="4">RING-type E3 ubiquitin transferase</fullName>
        <ecNumber evidence="4">2.3.2.27</ecNumber>
    </recommendedName>
</protein>
<evidence type="ECO:0000313" key="18">
    <source>
        <dbReference type="Proteomes" id="UP000515121"/>
    </source>
</evidence>
<dbReference type="SUPFAM" id="SSF57850">
    <property type="entry name" value="RING/U-box"/>
    <property type="match status" value="1"/>
</dbReference>
<dbReference type="SMART" id="SM00184">
    <property type="entry name" value="RING"/>
    <property type="match status" value="1"/>
</dbReference>
<dbReference type="GeneID" id="111313396"/>
<dbReference type="AlphaFoldDB" id="A0A6P6AY54"/>
<keyword evidence="10" id="KW-0862">Zinc</keyword>
<gene>
    <name evidence="19" type="primary">LOC111313396</name>
</gene>
<dbReference type="GO" id="GO:0061630">
    <property type="term" value="F:ubiquitin protein ligase activity"/>
    <property type="evidence" value="ECO:0007669"/>
    <property type="project" value="UniProtKB-EC"/>
</dbReference>
<dbReference type="Pfam" id="PF13639">
    <property type="entry name" value="zf-RING_2"/>
    <property type="match status" value="1"/>
</dbReference>
<evidence type="ECO:0000313" key="19">
    <source>
        <dbReference type="RefSeq" id="XP_022769804.1"/>
    </source>
</evidence>
<evidence type="ECO:0000256" key="3">
    <source>
        <dbReference type="ARBA" id="ARBA00004906"/>
    </source>
</evidence>
<evidence type="ECO:0000256" key="8">
    <source>
        <dbReference type="ARBA" id="ARBA00022771"/>
    </source>
</evidence>
<keyword evidence="8 14" id="KW-0863">Zinc-finger</keyword>
<dbReference type="InterPro" id="IPR001841">
    <property type="entry name" value="Znf_RING"/>
</dbReference>
<dbReference type="InterPro" id="IPR044600">
    <property type="entry name" value="ATL1/ATL16-like"/>
</dbReference>
<comment type="pathway">
    <text evidence="3">Protein modification; protein ubiquitination.</text>
</comment>
<evidence type="ECO:0000256" key="4">
    <source>
        <dbReference type="ARBA" id="ARBA00012483"/>
    </source>
</evidence>
<dbReference type="GO" id="GO:0008270">
    <property type="term" value="F:zinc ion binding"/>
    <property type="evidence" value="ECO:0007669"/>
    <property type="project" value="UniProtKB-KW"/>
</dbReference>
<dbReference type="FunFam" id="3.30.40.10:FF:000187">
    <property type="entry name" value="E3 ubiquitin-protein ligase ATL6"/>
    <property type="match status" value="1"/>
</dbReference>
<keyword evidence="18" id="KW-1185">Reference proteome</keyword>
<evidence type="ECO:0000259" key="17">
    <source>
        <dbReference type="PROSITE" id="PS50089"/>
    </source>
</evidence>
<feature type="domain" description="RING-type" evidence="17">
    <location>
        <begin position="103"/>
        <end position="145"/>
    </location>
</feature>
<dbReference type="PROSITE" id="PS50089">
    <property type="entry name" value="ZF_RING_2"/>
    <property type="match status" value="1"/>
</dbReference>
<keyword evidence="6 16" id="KW-0812">Transmembrane</keyword>
<evidence type="ECO:0000256" key="10">
    <source>
        <dbReference type="ARBA" id="ARBA00022833"/>
    </source>
</evidence>
<evidence type="ECO:0000256" key="6">
    <source>
        <dbReference type="ARBA" id="ARBA00022692"/>
    </source>
</evidence>